<gene>
    <name evidence="14" type="ORF">GM160_00030</name>
</gene>
<evidence type="ECO:0000256" key="12">
    <source>
        <dbReference type="SAM" id="Phobius"/>
    </source>
</evidence>
<dbReference type="InterPro" id="IPR002048">
    <property type="entry name" value="EF_hand_dom"/>
</dbReference>
<protein>
    <recommendedName>
        <fullName evidence="3">RING-type E3 ubiquitin transferase</fullName>
        <ecNumber evidence="3">2.3.2.27</ecNumber>
    </recommendedName>
</protein>
<dbReference type="InterPro" id="IPR018247">
    <property type="entry name" value="EF_Hand_1_Ca_BS"/>
</dbReference>
<dbReference type="GO" id="GO:0005509">
    <property type="term" value="F:calcium ion binding"/>
    <property type="evidence" value="ECO:0007669"/>
    <property type="project" value="InterPro"/>
</dbReference>
<evidence type="ECO:0000313" key="15">
    <source>
        <dbReference type="Proteomes" id="UP000427716"/>
    </source>
</evidence>
<keyword evidence="10 12" id="KW-1133">Transmembrane helix</keyword>
<dbReference type="AlphaFoldDB" id="A0A6I6D0I9"/>
<dbReference type="Proteomes" id="UP000427716">
    <property type="component" value="Chromosome"/>
</dbReference>
<evidence type="ECO:0000256" key="8">
    <source>
        <dbReference type="ARBA" id="ARBA00022786"/>
    </source>
</evidence>
<dbReference type="GO" id="GO:0016020">
    <property type="term" value="C:membrane"/>
    <property type="evidence" value="ECO:0007669"/>
    <property type="project" value="UniProtKB-SubCell"/>
</dbReference>
<keyword evidence="7" id="KW-0863">Zinc-finger</keyword>
<dbReference type="PROSITE" id="PS50222">
    <property type="entry name" value="EF_HAND_2"/>
    <property type="match status" value="1"/>
</dbReference>
<name>A0A6I6D0I9_9GAMM</name>
<dbReference type="EC" id="2.3.2.27" evidence="3"/>
<dbReference type="PROSITE" id="PS00018">
    <property type="entry name" value="EF_HAND_1"/>
    <property type="match status" value="1"/>
</dbReference>
<comment type="catalytic activity">
    <reaction evidence="1">
        <text>S-ubiquitinyl-[E2 ubiquitin-conjugating enzyme]-L-cysteine + [acceptor protein]-L-lysine = [E2 ubiquitin-conjugating enzyme]-L-cysteine + N(6)-ubiquitinyl-[acceptor protein]-L-lysine.</text>
        <dbReference type="EC" id="2.3.2.27"/>
    </reaction>
</comment>
<keyword evidence="11 12" id="KW-0472">Membrane</keyword>
<dbReference type="InterPro" id="IPR022170">
    <property type="entry name" value="MUL1-like"/>
</dbReference>
<dbReference type="GO" id="GO:0016567">
    <property type="term" value="P:protein ubiquitination"/>
    <property type="evidence" value="ECO:0007669"/>
    <property type="project" value="InterPro"/>
</dbReference>
<evidence type="ECO:0000259" key="13">
    <source>
        <dbReference type="PROSITE" id="PS50222"/>
    </source>
</evidence>
<keyword evidence="8" id="KW-0833">Ubl conjugation pathway</keyword>
<dbReference type="EMBL" id="CP046415">
    <property type="protein sequence ID" value="QGT77393.1"/>
    <property type="molecule type" value="Genomic_DNA"/>
</dbReference>
<reference evidence="14 15" key="1">
    <citation type="submission" date="2019-11" db="EMBL/GenBank/DDBJ databases">
        <authorList>
            <person name="Zhang J."/>
            <person name="Sun C."/>
        </authorList>
    </citation>
    <scope>NUCLEOTIDE SEQUENCE [LARGE SCALE GENOMIC DNA]</scope>
    <source>
        <strain evidence="15">sp2</strain>
    </source>
</reference>
<evidence type="ECO:0000256" key="3">
    <source>
        <dbReference type="ARBA" id="ARBA00012483"/>
    </source>
</evidence>
<comment type="subcellular location">
    <subcellularLocation>
        <location evidence="2">Membrane</location>
        <topology evidence="2">Multi-pass membrane protein</topology>
    </subcellularLocation>
</comment>
<feature type="transmembrane region" description="Helical" evidence="12">
    <location>
        <begin position="297"/>
        <end position="315"/>
    </location>
</feature>
<keyword evidence="5 12" id="KW-0812">Transmembrane</keyword>
<keyword evidence="9" id="KW-0862">Zinc</keyword>
<accession>A0A6I6D0I9</accession>
<feature type="domain" description="EF-hand" evidence="13">
    <location>
        <begin position="213"/>
        <end position="248"/>
    </location>
</feature>
<keyword evidence="15" id="KW-1185">Reference proteome</keyword>
<dbReference type="GO" id="GO:0061630">
    <property type="term" value="F:ubiquitin protein ligase activity"/>
    <property type="evidence" value="ECO:0007669"/>
    <property type="project" value="UniProtKB-EC"/>
</dbReference>
<evidence type="ECO:0000256" key="10">
    <source>
        <dbReference type="ARBA" id="ARBA00022989"/>
    </source>
</evidence>
<evidence type="ECO:0000256" key="7">
    <source>
        <dbReference type="ARBA" id="ARBA00022771"/>
    </source>
</evidence>
<organism evidence="14 15">
    <name type="scientific">Guyparkeria halophila</name>
    <dbReference type="NCBI Taxonomy" id="47960"/>
    <lineage>
        <taxon>Bacteria</taxon>
        <taxon>Pseudomonadati</taxon>
        <taxon>Pseudomonadota</taxon>
        <taxon>Gammaproteobacteria</taxon>
        <taxon>Chromatiales</taxon>
        <taxon>Thioalkalibacteraceae</taxon>
        <taxon>Guyparkeria</taxon>
    </lineage>
</organism>
<evidence type="ECO:0000256" key="9">
    <source>
        <dbReference type="ARBA" id="ARBA00022833"/>
    </source>
</evidence>
<evidence type="ECO:0000256" key="4">
    <source>
        <dbReference type="ARBA" id="ARBA00022679"/>
    </source>
</evidence>
<feature type="transmembrane region" description="Helical" evidence="12">
    <location>
        <begin position="20"/>
        <end position="42"/>
    </location>
</feature>
<evidence type="ECO:0000256" key="1">
    <source>
        <dbReference type="ARBA" id="ARBA00000900"/>
    </source>
</evidence>
<dbReference type="Pfam" id="PF12483">
    <property type="entry name" value="GIDE"/>
    <property type="match status" value="1"/>
</dbReference>
<evidence type="ECO:0000256" key="6">
    <source>
        <dbReference type="ARBA" id="ARBA00022723"/>
    </source>
</evidence>
<evidence type="ECO:0000256" key="11">
    <source>
        <dbReference type="ARBA" id="ARBA00023136"/>
    </source>
</evidence>
<evidence type="ECO:0000256" key="2">
    <source>
        <dbReference type="ARBA" id="ARBA00004141"/>
    </source>
</evidence>
<dbReference type="GO" id="GO:0008270">
    <property type="term" value="F:zinc ion binding"/>
    <property type="evidence" value="ECO:0007669"/>
    <property type="project" value="UniProtKB-KW"/>
</dbReference>
<evidence type="ECO:0000256" key="5">
    <source>
        <dbReference type="ARBA" id="ARBA00022692"/>
    </source>
</evidence>
<keyword evidence="6" id="KW-0479">Metal-binding</keyword>
<dbReference type="KEGG" id="ghl:GM160_00030"/>
<proteinExistence type="predicted"/>
<sequence>MIPGMSVIEGFGDWLLDLDPGFYLVLWTGVVILLLVCLVLGFRTLARARIIAHTPTARLRSAAQGFNEIEGTGRAIDDHPLYSPLTFTPCLWFEMKIERLESSGKNRNWVTVERRRSDALFRVDDGSGEAFVDPDHARVIPHSSRRWRERASNHDWSGGSALGFGGKPYRYTERLLLPERPLYVLGWLETRGHRNDGSSAHAAIEQRRRELLQEWKHDDEALSRFDLDGDGEISMREWEWAMRLARAQAKREVGEAERERATGSNTVHLLHRPENGDPFIISGVSQETLIRRKTFKAGAFVAAGLILFVLALVALDIRTPF</sequence>
<evidence type="ECO:0000313" key="14">
    <source>
        <dbReference type="EMBL" id="QGT77393.1"/>
    </source>
</evidence>
<keyword evidence="4" id="KW-0808">Transferase</keyword>